<dbReference type="Proteomes" id="UP000595610">
    <property type="component" value="Chromosome 1"/>
</dbReference>
<name>A0A7T4T8B8_9BURK</name>
<proteinExistence type="predicted"/>
<protein>
    <submittedName>
        <fullName evidence="1">Uncharacterized protein</fullName>
    </submittedName>
</protein>
<reference evidence="1 2" key="1">
    <citation type="submission" date="2020-12" db="EMBL/GenBank/DDBJ databases">
        <title>FDA dAtabase for Regulatory Grade micrObial Sequences (FDA-ARGOS): Supporting development and validation of Infectious Disease Dx tests.</title>
        <authorList>
            <person name="Nelson B."/>
            <person name="Plummer A."/>
            <person name="Tallon L."/>
            <person name="Sadzewicz L."/>
            <person name="Zhao X."/>
            <person name="Boylan J."/>
            <person name="Ott S."/>
            <person name="Bowen H."/>
            <person name="Vavikolanu K."/>
            <person name="Mehta A."/>
            <person name="Aluvathingal J."/>
            <person name="Nadendla S."/>
            <person name="Myers T."/>
            <person name="Yan Y."/>
            <person name="Sichtig H."/>
        </authorList>
    </citation>
    <scope>NUCLEOTIDE SEQUENCE [LARGE SCALE GENOMIC DNA]</scope>
    <source>
        <strain evidence="1 2">FDAARGOS_1049</strain>
    </source>
</reference>
<keyword evidence="2" id="KW-1185">Reference proteome</keyword>
<accession>A0A7T4T8B8</accession>
<gene>
    <name evidence="1" type="ORF">I6I06_13485</name>
</gene>
<dbReference type="RefSeq" id="WP_157004265.1">
    <property type="nucleotide sequence ID" value="NZ_CP066075.1"/>
</dbReference>
<dbReference type="EMBL" id="CP066075">
    <property type="protein sequence ID" value="QQC63303.1"/>
    <property type="molecule type" value="Genomic_DNA"/>
</dbReference>
<dbReference type="KEGG" id="pgis:I6I06_13485"/>
<evidence type="ECO:0000313" key="2">
    <source>
        <dbReference type="Proteomes" id="UP000595610"/>
    </source>
</evidence>
<sequence length="77" mass="8514">MMSLAWHGFRFHAAAAIQRIEAVCGTRRNVLHGESSRRIGGGDARSKARFPALLTRRSEWLPLVPTASTAANADRHF</sequence>
<evidence type="ECO:0000313" key="1">
    <source>
        <dbReference type="EMBL" id="QQC63303.1"/>
    </source>
</evidence>
<organism evidence="1 2">
    <name type="scientific">Paraburkholderia ginsengisoli</name>
    <dbReference type="NCBI Taxonomy" id="311231"/>
    <lineage>
        <taxon>Bacteria</taxon>
        <taxon>Pseudomonadati</taxon>
        <taxon>Pseudomonadota</taxon>
        <taxon>Betaproteobacteria</taxon>
        <taxon>Burkholderiales</taxon>
        <taxon>Burkholderiaceae</taxon>
        <taxon>Paraburkholderia</taxon>
    </lineage>
</organism>
<dbReference type="AlphaFoldDB" id="A0A7T4T8B8"/>